<dbReference type="InterPro" id="IPR013785">
    <property type="entry name" value="Aldolase_TIM"/>
</dbReference>
<comment type="function">
    <text evidence="2 12">Catalyzes the synthesis of 5,6-dihydrouridine (D), a modified base found in the D-loop of most tRNAs, via the reduction of the C5-C6 double bond in target uridines.</text>
</comment>
<dbReference type="GO" id="GO:0050660">
    <property type="term" value="F:flavin adenine dinucleotide binding"/>
    <property type="evidence" value="ECO:0007669"/>
    <property type="project" value="InterPro"/>
</dbReference>
<keyword evidence="5 12" id="KW-0288">FMN</keyword>
<evidence type="ECO:0000256" key="11">
    <source>
        <dbReference type="ARBA" id="ARBA00048802"/>
    </source>
</evidence>
<protein>
    <recommendedName>
        <fullName evidence="12">tRNA-dihydrouridine synthase</fullName>
        <ecNumber evidence="12">1.3.1.-</ecNumber>
    </recommendedName>
</protein>
<organism evidence="16 17">
    <name type="scientific">Legionella septentrionalis</name>
    <dbReference type="NCBI Taxonomy" id="2498109"/>
    <lineage>
        <taxon>Bacteria</taxon>
        <taxon>Pseudomonadati</taxon>
        <taxon>Pseudomonadota</taxon>
        <taxon>Gammaproteobacteria</taxon>
        <taxon>Legionellales</taxon>
        <taxon>Legionellaceae</taxon>
        <taxon>Legionella</taxon>
    </lineage>
</organism>
<comment type="catalytic activity">
    <reaction evidence="11">
        <text>a 5,6-dihydrouridine in tRNA + NAD(+) = a uridine in tRNA + NADH + H(+)</text>
        <dbReference type="Rhea" id="RHEA:54452"/>
        <dbReference type="Rhea" id="RHEA-COMP:13339"/>
        <dbReference type="Rhea" id="RHEA-COMP:13887"/>
        <dbReference type="ChEBI" id="CHEBI:15378"/>
        <dbReference type="ChEBI" id="CHEBI:57540"/>
        <dbReference type="ChEBI" id="CHEBI:57945"/>
        <dbReference type="ChEBI" id="CHEBI:65315"/>
        <dbReference type="ChEBI" id="CHEBI:74443"/>
    </reaction>
</comment>
<feature type="binding site" evidence="14">
    <location>
        <position position="182"/>
    </location>
    <ligand>
        <name>FMN</name>
        <dbReference type="ChEBI" id="CHEBI:58210"/>
    </ligand>
</feature>
<evidence type="ECO:0000256" key="14">
    <source>
        <dbReference type="PIRSR" id="PIRSR006621-2"/>
    </source>
</evidence>
<evidence type="ECO:0000256" key="3">
    <source>
        <dbReference type="ARBA" id="ARBA00022555"/>
    </source>
</evidence>
<keyword evidence="3" id="KW-0820">tRNA-binding</keyword>
<dbReference type="Gene3D" id="1.10.1200.80">
    <property type="entry name" value="Putative flavin oxidoreducatase, domain 2"/>
    <property type="match status" value="1"/>
</dbReference>
<evidence type="ECO:0000256" key="4">
    <source>
        <dbReference type="ARBA" id="ARBA00022630"/>
    </source>
</evidence>
<evidence type="ECO:0000256" key="13">
    <source>
        <dbReference type="PIRSR" id="PIRSR006621-1"/>
    </source>
</evidence>
<dbReference type="GO" id="GO:0017150">
    <property type="term" value="F:tRNA dihydrouridine synthase activity"/>
    <property type="evidence" value="ECO:0007669"/>
    <property type="project" value="InterPro"/>
</dbReference>
<evidence type="ECO:0000313" key="17">
    <source>
        <dbReference type="Proteomes" id="UP000288012"/>
    </source>
</evidence>
<evidence type="ECO:0000256" key="6">
    <source>
        <dbReference type="ARBA" id="ARBA00022694"/>
    </source>
</evidence>
<keyword evidence="6 12" id="KW-0819">tRNA processing</keyword>
<keyword evidence="7" id="KW-0521">NADP</keyword>
<keyword evidence="17" id="KW-1185">Reference proteome</keyword>
<evidence type="ECO:0000256" key="10">
    <source>
        <dbReference type="ARBA" id="ARBA00048205"/>
    </source>
</evidence>
<keyword evidence="14" id="KW-0547">Nucleotide-binding</keyword>
<dbReference type="InterPro" id="IPR024036">
    <property type="entry name" value="tRNA-dHydroUridine_Synthase_C"/>
</dbReference>
<keyword evidence="4 12" id="KW-0285">Flavoprotein</keyword>
<evidence type="ECO:0000256" key="9">
    <source>
        <dbReference type="ARBA" id="ARBA00023002"/>
    </source>
</evidence>
<comment type="caution">
    <text evidence="16">The sequence shown here is derived from an EMBL/GenBank/DDBJ whole genome shotgun (WGS) entry which is preliminary data.</text>
</comment>
<name>A0A3S0X2W1_9GAMM</name>
<evidence type="ECO:0000256" key="2">
    <source>
        <dbReference type="ARBA" id="ARBA00002790"/>
    </source>
</evidence>
<dbReference type="PANTHER" id="PTHR45846">
    <property type="entry name" value="TRNA-DIHYDROURIDINE(47) SYNTHASE [NAD(P)(+)]-LIKE"/>
    <property type="match status" value="1"/>
</dbReference>
<dbReference type="InterPro" id="IPR035587">
    <property type="entry name" value="DUS-like_FMN-bd"/>
</dbReference>
<dbReference type="EC" id="1.3.1.-" evidence="12"/>
<dbReference type="PIRSF" id="PIRSF006621">
    <property type="entry name" value="Dus"/>
    <property type="match status" value="1"/>
</dbReference>
<dbReference type="AlphaFoldDB" id="A0A3S0X2W1"/>
<evidence type="ECO:0000256" key="5">
    <source>
        <dbReference type="ARBA" id="ARBA00022643"/>
    </source>
</evidence>
<dbReference type="SUPFAM" id="SSF51395">
    <property type="entry name" value="FMN-linked oxidoreductases"/>
    <property type="match status" value="1"/>
</dbReference>
<sequence length="333" mass="37056">MSIFIAARTVITHLNLGSLHFPVNIIQGPLAGVSCAPFRLLTWELGQPAFSYTEMISCKTLLHAKAKTRFVYKHEKEGPVCFQLSGSNEKELGEATKIATDYGADLIDLNCGCPVNKIRSRGAGSSLLQKPKELFKLMRAMKASTHVPVSVKIRVDGNSNDHYNREIARIVQDAGIDFITVHGRNWREGYDTPCHYSQIEFFVNELNIPVIGNGDVSCLASLQKMFATGCAGVMIGRAGVGQPWLIAKLIAESKGEQFNLPTPNERGLLFLRHVRGLEDLLQSEKFAVIQARKFAKYYARNLAGQTEFVQAVNHCENLDKLTLVCKRYFNQHA</sequence>
<proteinExistence type="inferred from homology"/>
<dbReference type="CDD" id="cd02801">
    <property type="entry name" value="DUS_like_FMN"/>
    <property type="match status" value="1"/>
</dbReference>
<comment type="similarity">
    <text evidence="12">Belongs to the dus family.</text>
</comment>
<keyword evidence="9 12" id="KW-0560">Oxidoreductase</keyword>
<evidence type="ECO:0000313" key="16">
    <source>
        <dbReference type="EMBL" id="RUQ79202.1"/>
    </source>
</evidence>
<dbReference type="PANTHER" id="PTHR45846:SF1">
    <property type="entry name" value="TRNA-DIHYDROURIDINE(47) SYNTHASE [NAD(P)(+)]-LIKE"/>
    <property type="match status" value="1"/>
</dbReference>
<comment type="catalytic activity">
    <reaction evidence="10">
        <text>a 5,6-dihydrouridine in tRNA + NADP(+) = a uridine in tRNA + NADPH + H(+)</text>
        <dbReference type="Rhea" id="RHEA:23624"/>
        <dbReference type="Rhea" id="RHEA-COMP:13339"/>
        <dbReference type="Rhea" id="RHEA-COMP:13887"/>
        <dbReference type="ChEBI" id="CHEBI:15378"/>
        <dbReference type="ChEBI" id="CHEBI:57783"/>
        <dbReference type="ChEBI" id="CHEBI:58349"/>
        <dbReference type="ChEBI" id="CHEBI:65315"/>
        <dbReference type="ChEBI" id="CHEBI:74443"/>
    </reaction>
</comment>
<dbReference type="PROSITE" id="PS01136">
    <property type="entry name" value="UPF0034"/>
    <property type="match status" value="1"/>
</dbReference>
<keyword evidence="8" id="KW-0694">RNA-binding</keyword>
<evidence type="ECO:0000256" key="8">
    <source>
        <dbReference type="ARBA" id="ARBA00022884"/>
    </source>
</evidence>
<dbReference type="Proteomes" id="UP000288012">
    <property type="component" value="Unassembled WGS sequence"/>
</dbReference>
<dbReference type="Gene3D" id="3.20.20.70">
    <property type="entry name" value="Aldolase class I"/>
    <property type="match status" value="1"/>
</dbReference>
<feature type="binding site" evidence="14">
    <location>
        <position position="83"/>
    </location>
    <ligand>
        <name>FMN</name>
        <dbReference type="ChEBI" id="CHEBI:58210"/>
    </ligand>
</feature>
<feature type="binding site" evidence="14">
    <location>
        <begin position="236"/>
        <end position="237"/>
    </location>
    <ligand>
        <name>FMN</name>
        <dbReference type="ChEBI" id="CHEBI:58210"/>
    </ligand>
</feature>
<evidence type="ECO:0000259" key="15">
    <source>
        <dbReference type="Pfam" id="PF01207"/>
    </source>
</evidence>
<dbReference type="InterPro" id="IPR001269">
    <property type="entry name" value="DUS_fam"/>
</dbReference>
<comment type="cofactor">
    <cofactor evidence="1 12 14">
        <name>FMN</name>
        <dbReference type="ChEBI" id="CHEBI:58210"/>
    </cofactor>
</comment>
<dbReference type="GO" id="GO:0000049">
    <property type="term" value="F:tRNA binding"/>
    <property type="evidence" value="ECO:0007669"/>
    <property type="project" value="UniProtKB-KW"/>
</dbReference>
<evidence type="ECO:0000256" key="1">
    <source>
        <dbReference type="ARBA" id="ARBA00001917"/>
    </source>
</evidence>
<evidence type="ECO:0000256" key="12">
    <source>
        <dbReference type="PIRNR" id="PIRNR006621"/>
    </source>
</evidence>
<reference evidence="16 17" key="1">
    <citation type="submission" date="2018-12" db="EMBL/GenBank/DDBJ databases">
        <title>Legionella sp,whole genome shotgun sequence.</title>
        <authorList>
            <person name="Wu H."/>
        </authorList>
    </citation>
    <scope>NUCLEOTIDE SEQUENCE [LARGE SCALE GENOMIC DNA]</scope>
    <source>
        <strain evidence="17">km714</strain>
    </source>
</reference>
<dbReference type="InterPro" id="IPR018517">
    <property type="entry name" value="tRNA_hU_synthase_CS"/>
</dbReference>
<dbReference type="EMBL" id="RZGR01000050">
    <property type="protein sequence ID" value="RUQ79202.1"/>
    <property type="molecule type" value="Genomic_DNA"/>
</dbReference>
<evidence type="ECO:0000256" key="7">
    <source>
        <dbReference type="ARBA" id="ARBA00022857"/>
    </source>
</evidence>
<accession>A0A3S0X2W1</accession>
<feature type="domain" description="DUS-like FMN-binding" evidence="15">
    <location>
        <begin position="28"/>
        <end position="322"/>
    </location>
</feature>
<dbReference type="RefSeq" id="WP_127111564.1">
    <property type="nucleotide sequence ID" value="NZ_RZGR01000050.1"/>
</dbReference>
<gene>
    <name evidence="16" type="ORF">EKM59_11265</name>
</gene>
<feature type="binding site" evidence="14">
    <location>
        <position position="152"/>
    </location>
    <ligand>
        <name>FMN</name>
        <dbReference type="ChEBI" id="CHEBI:58210"/>
    </ligand>
</feature>
<dbReference type="Pfam" id="PF01207">
    <property type="entry name" value="Dus"/>
    <property type="match status" value="1"/>
</dbReference>
<feature type="active site" description="Proton donor" evidence="13">
    <location>
        <position position="113"/>
    </location>
</feature>